<evidence type="ECO:0000313" key="2">
    <source>
        <dbReference type="EMBL" id="ETJ35603.1"/>
    </source>
</evidence>
<sequence>FSEEKISLIKICALLHDIGKISIPVEILEKPGKLTEEEFEIMKNHSKIGYNILSELNMNEIRDIATLLKSIA</sequence>
<dbReference type="InterPro" id="IPR003607">
    <property type="entry name" value="HD/PDEase_dom"/>
</dbReference>
<name>W1XZ67_9ZZZZ</name>
<dbReference type="AlphaFoldDB" id="W1XZ67"/>
<proteinExistence type="predicted"/>
<dbReference type="EMBL" id="AZMM01010028">
    <property type="protein sequence ID" value="ETJ35603.1"/>
    <property type="molecule type" value="Genomic_DNA"/>
</dbReference>
<feature type="domain" description="HD-GYP" evidence="1">
    <location>
        <begin position="1"/>
        <end position="72"/>
    </location>
</feature>
<feature type="non-terminal residue" evidence="2">
    <location>
        <position position="72"/>
    </location>
</feature>
<dbReference type="Pfam" id="PF01966">
    <property type="entry name" value="HD"/>
    <property type="match status" value="1"/>
</dbReference>
<dbReference type="PANTHER" id="PTHR43155:SF2">
    <property type="entry name" value="CYCLIC DI-GMP PHOSPHODIESTERASE PA4108"/>
    <property type="match status" value="1"/>
</dbReference>
<protein>
    <submittedName>
        <fullName evidence="2">HD protein</fullName>
    </submittedName>
</protein>
<dbReference type="PROSITE" id="PS51832">
    <property type="entry name" value="HD_GYP"/>
    <property type="match status" value="1"/>
</dbReference>
<dbReference type="SUPFAM" id="SSF109604">
    <property type="entry name" value="HD-domain/PDEase-like"/>
    <property type="match status" value="1"/>
</dbReference>
<evidence type="ECO:0000259" key="1">
    <source>
        <dbReference type="PROSITE" id="PS51832"/>
    </source>
</evidence>
<reference evidence="2" key="1">
    <citation type="submission" date="2013-12" db="EMBL/GenBank/DDBJ databases">
        <title>A Varibaculum cambriense genome reconstructed from a premature infant gut community with otherwise low bacterial novelty that shifts toward anaerobic metabolism during the third week of life.</title>
        <authorList>
            <person name="Brown C.T."/>
            <person name="Sharon I."/>
            <person name="Thomas B.C."/>
            <person name="Castelle C.J."/>
            <person name="Morowitz M.J."/>
            <person name="Banfield J.F."/>
        </authorList>
    </citation>
    <scope>NUCLEOTIDE SEQUENCE</scope>
</reference>
<comment type="caution">
    <text evidence="2">The sequence shown here is derived from an EMBL/GenBank/DDBJ whole genome shotgun (WGS) entry which is preliminary data.</text>
</comment>
<dbReference type="Gene3D" id="1.10.3210.10">
    <property type="entry name" value="Hypothetical protein af1432"/>
    <property type="match status" value="1"/>
</dbReference>
<accession>W1XZ67</accession>
<dbReference type="InterPro" id="IPR006674">
    <property type="entry name" value="HD_domain"/>
</dbReference>
<gene>
    <name evidence="2" type="ORF">Q604_UNBC10028G0001</name>
</gene>
<organism evidence="2">
    <name type="scientific">human gut metagenome</name>
    <dbReference type="NCBI Taxonomy" id="408170"/>
    <lineage>
        <taxon>unclassified sequences</taxon>
        <taxon>metagenomes</taxon>
        <taxon>organismal metagenomes</taxon>
    </lineage>
</organism>
<dbReference type="InterPro" id="IPR037522">
    <property type="entry name" value="HD_GYP_dom"/>
</dbReference>
<dbReference type="CDD" id="cd00077">
    <property type="entry name" value="HDc"/>
    <property type="match status" value="1"/>
</dbReference>
<feature type="non-terminal residue" evidence="2">
    <location>
        <position position="1"/>
    </location>
</feature>
<dbReference type="PANTHER" id="PTHR43155">
    <property type="entry name" value="CYCLIC DI-GMP PHOSPHODIESTERASE PA4108-RELATED"/>
    <property type="match status" value="1"/>
</dbReference>